<proteinExistence type="predicted"/>
<accession>A0ACC2VL07</accession>
<dbReference type="Proteomes" id="UP001227268">
    <property type="component" value="Unassembled WGS sequence"/>
</dbReference>
<reference evidence="1" key="1">
    <citation type="submission" date="2023-04" db="EMBL/GenBank/DDBJ databases">
        <title>Draft Genome sequencing of Naganishia species isolated from polar environments using Oxford Nanopore Technology.</title>
        <authorList>
            <person name="Leo P."/>
            <person name="Venkateswaran K."/>
        </authorList>
    </citation>
    <scope>NUCLEOTIDE SEQUENCE</scope>
    <source>
        <strain evidence="1">MNA-CCFEE 5423</strain>
    </source>
</reference>
<evidence type="ECO:0000313" key="1">
    <source>
        <dbReference type="EMBL" id="KAJ9099242.1"/>
    </source>
</evidence>
<evidence type="ECO:0000313" key="2">
    <source>
        <dbReference type="Proteomes" id="UP001227268"/>
    </source>
</evidence>
<name>A0ACC2VL07_9TREE</name>
<comment type="caution">
    <text evidence="1">The sequence shown here is derived from an EMBL/GenBank/DDBJ whole genome shotgun (WGS) entry which is preliminary data.</text>
</comment>
<sequence>MVALTVPALIALCFLTASASAQSTQDASALATSYNLSQEFAYTFPSVSTLPTYADTTPGPRSSWTRGNNATVKYMREHWILERNNVQFGREDLGFVRDPAQPPTLLNNNKNNKNENLVLAVEYPAGSYSHATGGAQFITAFPNMTSPGPSAMLLTYSVYFPADYNFVHGGKLAGLRGGDPAGCAGGEKTDGTTCFSARLMWRDDGAGEVYAYLPEKINNFCNQANVICDPEYGISLGRGKFTFERGAWNDLALYVQLNDPPSAKNGIIQLYHNGNKTIEFNNLVLRTSTGIPSVSGNMFSTFFGGSDTTWSTPTTQFTYYKDMRMFAGVGNGSALAGTGTGTAVGTASTTLTGKATTSTKTTGQATSSTTGSAGIGGATGVGSSTKSTSGSFSLTHSLRLAVSVSLTTLMALLLF</sequence>
<gene>
    <name evidence="1" type="ORF">QFC21_004122</name>
</gene>
<dbReference type="EMBL" id="JASBWT010000013">
    <property type="protein sequence ID" value="KAJ9099242.1"/>
    <property type="molecule type" value="Genomic_DNA"/>
</dbReference>
<protein>
    <submittedName>
        <fullName evidence="1">Uncharacterized protein</fullName>
    </submittedName>
</protein>
<organism evidence="1 2">
    <name type="scientific">Naganishia friedmannii</name>
    <dbReference type="NCBI Taxonomy" id="89922"/>
    <lineage>
        <taxon>Eukaryota</taxon>
        <taxon>Fungi</taxon>
        <taxon>Dikarya</taxon>
        <taxon>Basidiomycota</taxon>
        <taxon>Agaricomycotina</taxon>
        <taxon>Tremellomycetes</taxon>
        <taxon>Filobasidiales</taxon>
        <taxon>Filobasidiaceae</taxon>
        <taxon>Naganishia</taxon>
    </lineage>
</organism>
<keyword evidence="2" id="KW-1185">Reference proteome</keyword>